<evidence type="ECO:0000256" key="6">
    <source>
        <dbReference type="ARBA" id="ARBA00023163"/>
    </source>
</evidence>
<dbReference type="PANTHER" id="PTHR32071:SF29">
    <property type="entry name" value="PHOSPHOGLYCERATE TRANSPORT SYSTEM TRANSCRIPTIONAL REGULATORY PROTEIN PGTA"/>
    <property type="match status" value="1"/>
</dbReference>
<dbReference type="NCBIfam" id="NF047793">
    <property type="entry name" value="ResRegPgtA"/>
    <property type="match status" value="1"/>
</dbReference>
<dbReference type="PANTHER" id="PTHR32071">
    <property type="entry name" value="TRANSCRIPTIONAL REGULATORY PROTEIN"/>
    <property type="match status" value="1"/>
</dbReference>
<dbReference type="GO" id="GO:0005524">
    <property type="term" value="F:ATP binding"/>
    <property type="evidence" value="ECO:0007669"/>
    <property type="project" value="UniProtKB-KW"/>
</dbReference>
<dbReference type="GO" id="GO:0006355">
    <property type="term" value="P:regulation of DNA-templated transcription"/>
    <property type="evidence" value="ECO:0007669"/>
    <property type="project" value="InterPro"/>
</dbReference>
<evidence type="ECO:0000256" key="1">
    <source>
        <dbReference type="ARBA" id="ARBA00022553"/>
    </source>
</evidence>
<dbReference type="InterPro" id="IPR058031">
    <property type="entry name" value="AAA_lid_NorR"/>
</dbReference>
<protein>
    <submittedName>
        <fullName evidence="10">Transcriptional regulator</fullName>
    </submittedName>
</protein>
<evidence type="ECO:0000256" key="7">
    <source>
        <dbReference type="PROSITE-ProRule" id="PRU00169"/>
    </source>
</evidence>
<feature type="modified residue" description="4-aspartylphosphate" evidence="7">
    <location>
        <position position="56"/>
    </location>
</feature>
<dbReference type="Proteomes" id="UP000092247">
    <property type="component" value="Unassembled WGS sequence"/>
</dbReference>
<sequence>MLDDHYDVLLIDDDTDVLEAYCLLLDQAGYRVYACHDPLVAKDLVHRDWCGIVLSDVCMPGCSGMDLMALFLEKDKYLPVLLITGHGDVPMAVEAVKQGAWDFLQKPVDPEHLLDLVDKALAARKQRVIQRRWSSEQLTLNFVGQSEWTEHVRRQLQGLSETHAGVFLHGELGSGRTYLARYLHQISNNKRSPLVIKTLFNDEEDIPLAAWLDEVADGTLVIKNIDLMPLNQQRWLVQHIRQEQRTFRLAGISDTPLIMLTKQQKIIAELYYCFSMTQIACLPLAQRKADIAPLFHHYLEQACQRLNLPLPTLAEPLIKKLTRRHWPGNVSELANAAELYAVGIMPMGDTANPLLPSVVPTALDQRVESYERQIITEALNIHQGRINDVSEYLQIPRKKLYLRMRKYGLDKHHYRI</sequence>
<dbReference type="SMART" id="SM00448">
    <property type="entry name" value="REC"/>
    <property type="match status" value="1"/>
</dbReference>
<dbReference type="Gene3D" id="1.10.8.60">
    <property type="match status" value="1"/>
</dbReference>
<keyword evidence="3" id="KW-0067">ATP-binding</keyword>
<evidence type="ECO:0000259" key="9">
    <source>
        <dbReference type="PROSITE" id="PS50110"/>
    </source>
</evidence>
<dbReference type="InterPro" id="IPR002078">
    <property type="entry name" value="Sigma_54_int"/>
</dbReference>
<dbReference type="CDD" id="cd17549">
    <property type="entry name" value="REC_DctD-like"/>
    <property type="match status" value="1"/>
</dbReference>
<feature type="domain" description="Sigma-54 factor interaction" evidence="8">
    <location>
        <begin position="142"/>
        <end position="342"/>
    </location>
</feature>
<proteinExistence type="predicted"/>
<dbReference type="InterPro" id="IPR011006">
    <property type="entry name" value="CheY-like_superfamily"/>
</dbReference>
<dbReference type="SUPFAM" id="SSF52540">
    <property type="entry name" value="P-loop containing nucleoside triphosphate hydrolases"/>
    <property type="match status" value="1"/>
</dbReference>
<keyword evidence="2" id="KW-0547">Nucleotide-binding</keyword>
<dbReference type="InterPro" id="IPR001789">
    <property type="entry name" value="Sig_transdc_resp-reg_receiver"/>
</dbReference>
<reference evidence="10 11" key="1">
    <citation type="submission" date="2016-06" db="EMBL/GenBank/DDBJ databases">
        <authorList>
            <person name="Kjaerup R.B."/>
            <person name="Dalgaard T.S."/>
            <person name="Juul-Madsen H.R."/>
        </authorList>
    </citation>
    <scope>NUCLEOTIDE SEQUENCE [LARGE SCALE GENOMIC DNA]</scope>
    <source>
        <strain evidence="10 11">GCSL-Mp3</strain>
    </source>
</reference>
<dbReference type="AlphaFoldDB" id="A0A1B8HM55"/>
<evidence type="ECO:0000259" key="8">
    <source>
        <dbReference type="PROSITE" id="PS50045"/>
    </source>
</evidence>
<dbReference type="Gene3D" id="3.40.50.300">
    <property type="entry name" value="P-loop containing nucleotide triphosphate hydrolases"/>
    <property type="match status" value="1"/>
</dbReference>
<dbReference type="Gene3D" id="3.40.50.2300">
    <property type="match status" value="1"/>
</dbReference>
<dbReference type="InterPro" id="IPR002197">
    <property type="entry name" value="HTH_Fis"/>
</dbReference>
<dbReference type="PROSITE" id="PS50110">
    <property type="entry name" value="RESPONSE_REGULATORY"/>
    <property type="match status" value="1"/>
</dbReference>
<dbReference type="EMBL" id="LZEX01000004">
    <property type="protein sequence ID" value="OBU10341.1"/>
    <property type="molecule type" value="Genomic_DNA"/>
</dbReference>
<dbReference type="GO" id="GO:0000160">
    <property type="term" value="P:phosphorelay signal transduction system"/>
    <property type="evidence" value="ECO:0007669"/>
    <property type="project" value="UniProtKB-KW"/>
</dbReference>
<name>A0A1B8HM55_9GAMM</name>
<organism evidence="10 11">
    <name type="scientific">Morganella psychrotolerans</name>
    <dbReference type="NCBI Taxonomy" id="368603"/>
    <lineage>
        <taxon>Bacteria</taxon>
        <taxon>Pseudomonadati</taxon>
        <taxon>Pseudomonadota</taxon>
        <taxon>Gammaproteobacteria</taxon>
        <taxon>Enterobacterales</taxon>
        <taxon>Morganellaceae</taxon>
        <taxon>Morganella</taxon>
    </lineage>
</organism>
<dbReference type="Pfam" id="PF25601">
    <property type="entry name" value="AAA_lid_14"/>
    <property type="match status" value="1"/>
</dbReference>
<dbReference type="Pfam" id="PF00072">
    <property type="entry name" value="Response_reg"/>
    <property type="match status" value="1"/>
</dbReference>
<evidence type="ECO:0000256" key="2">
    <source>
        <dbReference type="ARBA" id="ARBA00022741"/>
    </source>
</evidence>
<keyword evidence="5" id="KW-0805">Transcription regulation</keyword>
<gene>
    <name evidence="10" type="ORF">AYY17_16020</name>
</gene>
<dbReference type="Pfam" id="PF02954">
    <property type="entry name" value="HTH_8"/>
    <property type="match status" value="1"/>
</dbReference>
<dbReference type="Gene3D" id="1.10.10.60">
    <property type="entry name" value="Homeodomain-like"/>
    <property type="match status" value="1"/>
</dbReference>
<dbReference type="Pfam" id="PF14532">
    <property type="entry name" value="Sigma54_activ_2"/>
    <property type="match status" value="1"/>
</dbReference>
<dbReference type="GO" id="GO:0043565">
    <property type="term" value="F:sequence-specific DNA binding"/>
    <property type="evidence" value="ECO:0007669"/>
    <property type="project" value="InterPro"/>
</dbReference>
<evidence type="ECO:0000313" key="10">
    <source>
        <dbReference type="EMBL" id="OBU10341.1"/>
    </source>
</evidence>
<dbReference type="SUPFAM" id="SSF46689">
    <property type="entry name" value="Homeodomain-like"/>
    <property type="match status" value="1"/>
</dbReference>
<accession>A0A1B8HM55</accession>
<dbReference type="InterPro" id="IPR027417">
    <property type="entry name" value="P-loop_NTPase"/>
</dbReference>
<dbReference type="InterPro" id="IPR009057">
    <property type="entry name" value="Homeodomain-like_sf"/>
</dbReference>
<comment type="caution">
    <text evidence="10">The sequence shown here is derived from an EMBL/GenBank/DDBJ whole genome shotgun (WGS) entry which is preliminary data.</text>
</comment>
<evidence type="ECO:0000256" key="3">
    <source>
        <dbReference type="ARBA" id="ARBA00022840"/>
    </source>
</evidence>
<evidence type="ECO:0000256" key="4">
    <source>
        <dbReference type="ARBA" id="ARBA00023012"/>
    </source>
</evidence>
<keyword evidence="4" id="KW-0902">Two-component regulatory system</keyword>
<keyword evidence="6" id="KW-0804">Transcription</keyword>
<dbReference type="PROSITE" id="PS50045">
    <property type="entry name" value="SIGMA54_INTERACT_4"/>
    <property type="match status" value="1"/>
</dbReference>
<evidence type="ECO:0000256" key="5">
    <source>
        <dbReference type="ARBA" id="ARBA00023015"/>
    </source>
</evidence>
<feature type="domain" description="Response regulatory" evidence="9">
    <location>
        <begin position="7"/>
        <end position="121"/>
    </location>
</feature>
<keyword evidence="1 7" id="KW-0597">Phosphoprotein</keyword>
<dbReference type="FunFam" id="3.40.50.2300:FF:000018">
    <property type="entry name" value="DNA-binding transcriptional regulator NtrC"/>
    <property type="match status" value="1"/>
</dbReference>
<dbReference type="RefSeq" id="WP_067421965.1">
    <property type="nucleotide sequence ID" value="NZ_LZEX01000004.1"/>
</dbReference>
<evidence type="ECO:0000313" key="11">
    <source>
        <dbReference type="Proteomes" id="UP000092247"/>
    </source>
</evidence>
<dbReference type="SUPFAM" id="SSF52172">
    <property type="entry name" value="CheY-like"/>
    <property type="match status" value="1"/>
</dbReference>